<dbReference type="GO" id="GO:0030544">
    <property type="term" value="F:Hsp70 protein binding"/>
    <property type="evidence" value="ECO:0007669"/>
    <property type="project" value="InterPro"/>
</dbReference>
<evidence type="ECO:0000256" key="4">
    <source>
        <dbReference type="ARBA" id="ARBA00022833"/>
    </source>
</evidence>
<dbReference type="InterPro" id="IPR008971">
    <property type="entry name" value="HSP40/DnaJ_pept-bd"/>
</dbReference>
<evidence type="ECO:0000256" key="3">
    <source>
        <dbReference type="ARBA" id="ARBA00022771"/>
    </source>
</evidence>
<keyword evidence="3 7" id="KW-0863">Zinc-finger</keyword>
<dbReference type="Pfam" id="PF01556">
    <property type="entry name" value="DnaJ_C"/>
    <property type="match status" value="1"/>
</dbReference>
<dbReference type="SUPFAM" id="SSF57938">
    <property type="entry name" value="DnaJ/Hsp40 cysteine-rich domain"/>
    <property type="match status" value="1"/>
</dbReference>
<evidence type="ECO:0000313" key="10">
    <source>
        <dbReference type="Ensembl" id="ENSOCUP00000000200.3"/>
    </source>
</evidence>
<dbReference type="GeneTree" id="ENSGT00940000155707"/>
<feature type="compositionally biased region" description="Pro residues" evidence="8">
    <location>
        <begin position="181"/>
        <end position="193"/>
    </location>
</feature>
<keyword evidence="6" id="KW-0449">Lipoprotein</keyword>
<dbReference type="PANTHER" id="PTHR43888">
    <property type="entry name" value="DNAJ-LIKE-2, ISOFORM A-RELATED"/>
    <property type="match status" value="1"/>
</dbReference>
<keyword evidence="5" id="KW-0143">Chaperone</keyword>
<feature type="domain" description="CR-type" evidence="9">
    <location>
        <begin position="1"/>
        <end position="48"/>
    </location>
</feature>
<dbReference type="eggNOG" id="KOG0712">
    <property type="taxonomic scope" value="Eukaryota"/>
</dbReference>
<dbReference type="InterPro" id="IPR044713">
    <property type="entry name" value="DNJA1/2-like"/>
</dbReference>
<dbReference type="InterPro" id="IPR001305">
    <property type="entry name" value="HSP_DnaJ_Cys-rich_dom"/>
</dbReference>
<dbReference type="Ensembl" id="ENSOCUT00000000227.3">
    <property type="protein sequence ID" value="ENSOCUP00000000200.3"/>
    <property type="gene ID" value="ENSOCUG00000000228.3"/>
</dbReference>
<evidence type="ECO:0000256" key="7">
    <source>
        <dbReference type="PROSITE-ProRule" id="PRU00546"/>
    </source>
</evidence>
<accession>G1SCV4</accession>
<proteinExistence type="predicted"/>
<evidence type="ECO:0000313" key="11">
    <source>
        <dbReference type="Proteomes" id="UP000001811"/>
    </source>
</evidence>
<feature type="region of interest" description="Disordered" evidence="8">
    <location>
        <begin position="175"/>
        <end position="194"/>
    </location>
</feature>
<keyword evidence="1 7" id="KW-0479">Metal-binding</keyword>
<protein>
    <submittedName>
        <fullName evidence="10">DnaJ heat shock protein family (Hsp40) member A4</fullName>
    </submittedName>
</protein>
<keyword evidence="11" id="KW-1185">Reference proteome</keyword>
<sequence length="241" mass="26423">MQIHIQQIGPGMVQQIQTVCIECKGQGERINPKDRCESCSGARVTREKKIIEVHVERGMKDGQKILFHGEGDQEPELEPGDVIIVLDQKDHSVFQRRGHDLIMKMKIQLSEALCGFKKTIKTLDDRTLVITSKSGEVVKHGDLKCVRNEGMPVYKAPLEKGALIIQFLVSAPAPRTHDPATPRPHVPTSPRPCGPAASAWARGLHAVTPCARSPPAAGLHAVTPCARSPRRWSFLSGTGFP</sequence>
<dbReference type="GO" id="GO:0008270">
    <property type="term" value="F:zinc ion binding"/>
    <property type="evidence" value="ECO:0007669"/>
    <property type="project" value="UniProtKB-KW"/>
</dbReference>
<dbReference type="SUPFAM" id="SSF49493">
    <property type="entry name" value="HSP40/DnaJ peptide-binding domain"/>
    <property type="match status" value="2"/>
</dbReference>
<keyword evidence="6" id="KW-0636">Prenylation</keyword>
<reference evidence="10" key="2">
    <citation type="submission" date="2025-08" db="UniProtKB">
        <authorList>
            <consortium name="Ensembl"/>
        </authorList>
    </citation>
    <scope>IDENTIFICATION</scope>
    <source>
        <strain evidence="10">Thorbecke</strain>
    </source>
</reference>
<dbReference type="CDD" id="cd10747">
    <property type="entry name" value="DnaJ_C"/>
    <property type="match status" value="1"/>
</dbReference>
<dbReference type="InterPro" id="IPR036410">
    <property type="entry name" value="HSP_DnaJ_Cys-rich_dom_sf"/>
</dbReference>
<gene>
    <name evidence="10" type="primary">DNAJA4</name>
</gene>
<keyword evidence="2" id="KW-0677">Repeat</keyword>
<dbReference type="HOGENOM" id="CLU_017633_10_3_1"/>
<dbReference type="Proteomes" id="UP000001811">
    <property type="component" value="Unplaced"/>
</dbReference>
<dbReference type="Gene3D" id="2.10.230.10">
    <property type="entry name" value="Heat shock protein DnaJ, cysteine-rich domain"/>
    <property type="match status" value="1"/>
</dbReference>
<keyword evidence="4 7" id="KW-0862">Zinc</keyword>
<evidence type="ECO:0000256" key="8">
    <source>
        <dbReference type="SAM" id="MobiDB-lite"/>
    </source>
</evidence>
<dbReference type="InterPro" id="IPR002939">
    <property type="entry name" value="DnaJ_C"/>
</dbReference>
<dbReference type="GO" id="GO:0006457">
    <property type="term" value="P:protein folding"/>
    <property type="evidence" value="ECO:0007669"/>
    <property type="project" value="InterPro"/>
</dbReference>
<evidence type="ECO:0000259" key="9">
    <source>
        <dbReference type="PROSITE" id="PS51188"/>
    </source>
</evidence>
<dbReference type="FunFam" id="2.60.260.20:FF:000003">
    <property type="entry name" value="DnaJ subfamily A member 2"/>
    <property type="match status" value="1"/>
</dbReference>
<evidence type="ECO:0000256" key="2">
    <source>
        <dbReference type="ARBA" id="ARBA00022737"/>
    </source>
</evidence>
<name>G1SCV4_RABIT</name>
<dbReference type="AlphaFoldDB" id="G1SCV4"/>
<evidence type="ECO:0000256" key="6">
    <source>
        <dbReference type="ARBA" id="ARBA00023289"/>
    </source>
</evidence>
<dbReference type="Bgee" id="ENSOCUG00000000228">
    <property type="expression patterns" value="Expressed in blood and 18 other cell types or tissues"/>
</dbReference>
<evidence type="ECO:0000256" key="1">
    <source>
        <dbReference type="ARBA" id="ARBA00022723"/>
    </source>
</evidence>
<dbReference type="GO" id="GO:0051082">
    <property type="term" value="F:unfolded protein binding"/>
    <property type="evidence" value="ECO:0007669"/>
    <property type="project" value="InterPro"/>
</dbReference>
<dbReference type="Gene3D" id="2.60.260.20">
    <property type="entry name" value="Urease metallochaperone UreE, N-terminal domain"/>
    <property type="match status" value="2"/>
</dbReference>
<evidence type="ECO:0000256" key="5">
    <source>
        <dbReference type="ARBA" id="ARBA00023186"/>
    </source>
</evidence>
<dbReference type="PROSITE" id="PS51188">
    <property type="entry name" value="ZF_CR"/>
    <property type="match status" value="1"/>
</dbReference>
<reference evidence="10 11" key="1">
    <citation type="journal article" date="2011" name="Nature">
        <title>A high-resolution map of human evolutionary constraint using 29 mammals.</title>
        <authorList>
            <person name="Lindblad-Toh K."/>
            <person name="Garber M."/>
            <person name="Zuk O."/>
            <person name="Lin M.F."/>
            <person name="Parker B.J."/>
            <person name="Washietl S."/>
            <person name="Kheradpour P."/>
            <person name="Ernst J."/>
            <person name="Jordan G."/>
            <person name="Mauceli E."/>
            <person name="Ward L.D."/>
            <person name="Lowe C.B."/>
            <person name="Holloway A.K."/>
            <person name="Clamp M."/>
            <person name="Gnerre S."/>
            <person name="Alfoldi J."/>
            <person name="Beal K."/>
            <person name="Chang J."/>
            <person name="Clawson H."/>
            <person name="Cuff J."/>
            <person name="Di Palma F."/>
            <person name="Fitzgerald S."/>
            <person name="Flicek P."/>
            <person name="Guttman M."/>
            <person name="Hubisz M.J."/>
            <person name="Jaffe D.B."/>
            <person name="Jungreis I."/>
            <person name="Kent W.J."/>
            <person name="Kostka D."/>
            <person name="Lara M."/>
            <person name="Martins A.L."/>
            <person name="Massingham T."/>
            <person name="Moltke I."/>
            <person name="Raney B.J."/>
            <person name="Rasmussen M.D."/>
            <person name="Robinson J."/>
            <person name="Stark A."/>
            <person name="Vilella A.J."/>
            <person name="Wen J."/>
            <person name="Xie X."/>
            <person name="Zody M.C."/>
            <person name="Baldwin J."/>
            <person name="Bloom T."/>
            <person name="Chin C.W."/>
            <person name="Heiman D."/>
            <person name="Nicol R."/>
            <person name="Nusbaum C."/>
            <person name="Young S."/>
            <person name="Wilkinson J."/>
            <person name="Worley K.C."/>
            <person name="Kovar C.L."/>
            <person name="Muzny D.M."/>
            <person name="Gibbs R.A."/>
            <person name="Cree A."/>
            <person name="Dihn H.H."/>
            <person name="Fowler G."/>
            <person name="Jhangiani S."/>
            <person name="Joshi V."/>
            <person name="Lee S."/>
            <person name="Lewis L.R."/>
            <person name="Nazareth L.V."/>
            <person name="Okwuonu G."/>
            <person name="Santibanez J."/>
            <person name="Warren W.C."/>
            <person name="Mardis E.R."/>
            <person name="Weinstock G.M."/>
            <person name="Wilson R.K."/>
            <person name="Delehaunty K."/>
            <person name="Dooling D."/>
            <person name="Fronik C."/>
            <person name="Fulton L."/>
            <person name="Fulton B."/>
            <person name="Graves T."/>
            <person name="Minx P."/>
            <person name="Sodergren E."/>
            <person name="Birney E."/>
            <person name="Margulies E.H."/>
            <person name="Herrero J."/>
            <person name="Green E.D."/>
            <person name="Haussler D."/>
            <person name="Siepel A."/>
            <person name="Goldman N."/>
            <person name="Pollard K.S."/>
            <person name="Pedersen J.S."/>
            <person name="Lander E.S."/>
            <person name="Kellis M."/>
        </authorList>
    </citation>
    <scope>NUCLEOTIDE SEQUENCE [LARGE SCALE GENOMIC DNA]</scope>
    <source>
        <strain evidence="11">Thorbecke</strain>
    </source>
</reference>
<organism evidence="10 11">
    <name type="scientific">Oryctolagus cuniculus</name>
    <name type="common">Rabbit</name>
    <dbReference type="NCBI Taxonomy" id="9986"/>
    <lineage>
        <taxon>Eukaryota</taxon>
        <taxon>Metazoa</taxon>
        <taxon>Chordata</taxon>
        <taxon>Craniata</taxon>
        <taxon>Vertebrata</taxon>
        <taxon>Euteleostomi</taxon>
        <taxon>Mammalia</taxon>
        <taxon>Eutheria</taxon>
        <taxon>Euarchontoglires</taxon>
        <taxon>Glires</taxon>
        <taxon>Lagomorpha</taxon>
        <taxon>Leporidae</taxon>
        <taxon>Oryctolagus</taxon>
    </lineage>
</organism>
<feature type="zinc finger region" description="CR-type" evidence="7">
    <location>
        <begin position="1"/>
        <end position="48"/>
    </location>
</feature>
<reference evidence="10" key="3">
    <citation type="submission" date="2025-09" db="UniProtKB">
        <authorList>
            <consortium name="Ensembl"/>
        </authorList>
    </citation>
    <scope>IDENTIFICATION</scope>
    <source>
        <strain evidence="10">Thorbecke</strain>
    </source>
</reference>